<dbReference type="InterPro" id="IPR002560">
    <property type="entry name" value="Transposase_DDE"/>
</dbReference>
<keyword evidence="3" id="KW-1185">Reference proteome</keyword>
<evidence type="ECO:0000259" key="1">
    <source>
        <dbReference type="Pfam" id="PF01610"/>
    </source>
</evidence>
<feature type="domain" description="Transposase IS204/IS1001/IS1096/IS1165 DDE" evidence="1">
    <location>
        <begin position="17"/>
        <end position="124"/>
    </location>
</feature>
<dbReference type="EMBL" id="JACXRZ010000009">
    <property type="protein sequence ID" value="MBD3144378.1"/>
    <property type="molecule type" value="Genomic_DNA"/>
</dbReference>
<name>A0ABR8L083_9ACTN</name>
<dbReference type="Pfam" id="PF01610">
    <property type="entry name" value="DDE_Tnp_ISL3"/>
    <property type="match status" value="1"/>
</dbReference>
<sequence length="132" mass="14995">MACRRHRPPTVCQATGWFLRHPDTLESDEHQLLQTLAADCPALAALREHVRAFAQMMMRRTGEGLEQWMKRVQADDLPELHSFVTGLRRDFDAADVGPTLPHNFGKVEGHVNRVKMLKPQMYGLPIDGPSIR</sequence>
<protein>
    <submittedName>
        <fullName evidence="2">Transposase</fullName>
    </submittedName>
</protein>
<organism evidence="2 3">
    <name type="scientific">Microbispora bryophytorum subsp. camponoti</name>
    <dbReference type="NCBI Taxonomy" id="1677852"/>
    <lineage>
        <taxon>Bacteria</taxon>
        <taxon>Bacillati</taxon>
        <taxon>Actinomycetota</taxon>
        <taxon>Actinomycetes</taxon>
        <taxon>Streptosporangiales</taxon>
        <taxon>Streptosporangiaceae</taxon>
        <taxon>Microbispora</taxon>
    </lineage>
</organism>
<dbReference type="Proteomes" id="UP000653231">
    <property type="component" value="Unassembled WGS sequence"/>
</dbReference>
<gene>
    <name evidence="2" type="ORF">IEQ31_14430</name>
</gene>
<proteinExistence type="predicted"/>
<evidence type="ECO:0000313" key="2">
    <source>
        <dbReference type="EMBL" id="MBD3144378.1"/>
    </source>
</evidence>
<reference evidence="2 3" key="1">
    <citation type="submission" date="2020-09" db="EMBL/GenBank/DDBJ databases">
        <title>Actinomycete isolated from the Camponotus japonicus Mayr.</title>
        <authorList>
            <person name="Gong X."/>
        </authorList>
    </citation>
    <scope>NUCLEOTIDE SEQUENCE [LARGE SCALE GENOMIC DNA]</scope>
    <source>
        <strain evidence="2 3">2C-HV3</strain>
    </source>
</reference>
<evidence type="ECO:0000313" key="3">
    <source>
        <dbReference type="Proteomes" id="UP000653231"/>
    </source>
</evidence>
<dbReference type="PANTHER" id="PTHR33498">
    <property type="entry name" value="TRANSPOSASE FOR INSERTION SEQUENCE ELEMENT IS1557"/>
    <property type="match status" value="1"/>
</dbReference>
<comment type="caution">
    <text evidence="2">The sequence shown here is derived from an EMBL/GenBank/DDBJ whole genome shotgun (WGS) entry which is preliminary data.</text>
</comment>
<accession>A0ABR8L083</accession>
<dbReference type="PANTHER" id="PTHR33498:SF1">
    <property type="entry name" value="TRANSPOSASE FOR INSERTION SEQUENCE ELEMENT IS1557"/>
    <property type="match status" value="1"/>
</dbReference>
<dbReference type="InterPro" id="IPR047951">
    <property type="entry name" value="Transpos_ISL3"/>
</dbReference>